<dbReference type="GO" id="GO:0005829">
    <property type="term" value="C:cytosol"/>
    <property type="evidence" value="ECO:0007669"/>
    <property type="project" value="TreeGrafter"/>
</dbReference>
<accession>A0A6J6G775</accession>
<sequence>MHVTLTKHHGLGNDFLVYDRAQGEQPNWPQLAQRWCERSTGIGADGLLLLGIGSNSTLTMRLYNADGSIAEMSGNGIRCLVQAAHHALQGNAGTVYTVETDAGSREAVVTSAWDNDTIHISVDMGYVEDVETPDQWELLQCDPMRPVRHVSLGNPHSVVGVEEVGPVDLVQLGSLVPHVNLEIIEPGPETNAITMRVHERGAGITRACGTGACAAADAALAWGLVPRSVEHVVVHMDGGDARVVITDDRRATLIGPAVFIGSVSVHA</sequence>
<dbReference type="GO" id="GO:0009089">
    <property type="term" value="P:lysine biosynthetic process via diaminopimelate"/>
    <property type="evidence" value="ECO:0007669"/>
    <property type="project" value="InterPro"/>
</dbReference>
<dbReference type="NCBIfam" id="TIGR00652">
    <property type="entry name" value="DapF"/>
    <property type="match status" value="1"/>
</dbReference>
<dbReference type="AlphaFoldDB" id="A0A6J6G775"/>
<organism evidence="3">
    <name type="scientific">freshwater metagenome</name>
    <dbReference type="NCBI Taxonomy" id="449393"/>
    <lineage>
        <taxon>unclassified sequences</taxon>
        <taxon>metagenomes</taxon>
        <taxon>ecological metagenomes</taxon>
    </lineage>
</organism>
<protein>
    <submittedName>
        <fullName evidence="3">Unannotated protein</fullName>
    </submittedName>
</protein>
<dbReference type="GO" id="GO:0008837">
    <property type="term" value="F:diaminopimelate epimerase activity"/>
    <property type="evidence" value="ECO:0007669"/>
    <property type="project" value="InterPro"/>
</dbReference>
<dbReference type="InterPro" id="IPR001653">
    <property type="entry name" value="DAP_epimerase_DapF"/>
</dbReference>
<reference evidence="3" key="1">
    <citation type="submission" date="2020-05" db="EMBL/GenBank/DDBJ databases">
        <authorList>
            <person name="Chiriac C."/>
            <person name="Salcher M."/>
            <person name="Ghai R."/>
            <person name="Kavagutti S V."/>
        </authorList>
    </citation>
    <scope>NUCLEOTIDE SEQUENCE</scope>
</reference>
<dbReference type="SUPFAM" id="SSF54506">
    <property type="entry name" value="Diaminopimelate epimerase-like"/>
    <property type="match status" value="2"/>
</dbReference>
<name>A0A6J6G775_9ZZZZ</name>
<comment type="similarity">
    <text evidence="1">Belongs to the diaminopimelate epimerase family.</text>
</comment>
<evidence type="ECO:0000313" key="3">
    <source>
        <dbReference type="EMBL" id="CAB4597242.1"/>
    </source>
</evidence>
<dbReference type="PANTHER" id="PTHR31689">
    <property type="entry name" value="DIAMINOPIMELATE EPIMERASE, CHLOROPLASTIC"/>
    <property type="match status" value="1"/>
</dbReference>
<dbReference type="Pfam" id="PF01678">
    <property type="entry name" value="DAP_epimerase"/>
    <property type="match status" value="2"/>
</dbReference>
<keyword evidence="2" id="KW-0413">Isomerase</keyword>
<dbReference type="HAMAP" id="MF_00197">
    <property type="entry name" value="DAP_epimerase"/>
    <property type="match status" value="1"/>
</dbReference>
<evidence type="ECO:0000256" key="1">
    <source>
        <dbReference type="ARBA" id="ARBA00010219"/>
    </source>
</evidence>
<evidence type="ECO:0000256" key="2">
    <source>
        <dbReference type="ARBA" id="ARBA00023235"/>
    </source>
</evidence>
<gene>
    <name evidence="3" type="ORF">UFOPK1808_00519</name>
</gene>
<dbReference type="Gene3D" id="3.10.310.10">
    <property type="entry name" value="Diaminopimelate Epimerase, Chain A, domain 1"/>
    <property type="match status" value="2"/>
</dbReference>
<dbReference type="PANTHER" id="PTHR31689:SF0">
    <property type="entry name" value="DIAMINOPIMELATE EPIMERASE"/>
    <property type="match status" value="1"/>
</dbReference>
<dbReference type="EMBL" id="CAEZUL010000042">
    <property type="protein sequence ID" value="CAB4597242.1"/>
    <property type="molecule type" value="Genomic_DNA"/>
</dbReference>
<proteinExistence type="inferred from homology"/>